<dbReference type="GO" id="GO:0098552">
    <property type="term" value="C:side of membrane"/>
    <property type="evidence" value="ECO:0007669"/>
    <property type="project" value="UniProtKB-KW"/>
</dbReference>
<dbReference type="GeneID" id="41975079"/>
<dbReference type="Pfam" id="PF00450">
    <property type="entry name" value="Peptidase_S10"/>
    <property type="match status" value="1"/>
</dbReference>
<dbReference type="Gene3D" id="3.40.50.1820">
    <property type="entry name" value="alpha/beta hydrolase"/>
    <property type="match status" value="1"/>
</dbReference>
<keyword evidence="5" id="KW-0336">GPI-anchor</keyword>
<evidence type="ECO:0000256" key="10">
    <source>
        <dbReference type="ARBA" id="ARBA00023026"/>
    </source>
</evidence>
<keyword evidence="11" id="KW-0325">Glycoprotein</keyword>
<dbReference type="InterPro" id="IPR029058">
    <property type="entry name" value="AB_hydrolase_fold"/>
</dbReference>
<dbReference type="GO" id="GO:0004185">
    <property type="term" value="F:serine-type carboxypeptidase activity"/>
    <property type="evidence" value="ECO:0007669"/>
    <property type="project" value="UniProtKB-UniRule"/>
</dbReference>
<evidence type="ECO:0000256" key="15">
    <source>
        <dbReference type="SAM" id="MobiDB-lite"/>
    </source>
</evidence>
<dbReference type="PRINTS" id="PR00724">
    <property type="entry name" value="CRBOXYPTASEC"/>
</dbReference>
<keyword evidence="4" id="KW-1003">Cell membrane</keyword>
<keyword evidence="16" id="KW-0472">Membrane</keyword>
<keyword evidence="10" id="KW-0843">Virulence</keyword>
<keyword evidence="16" id="KW-0812">Transmembrane</keyword>
<gene>
    <name evidence="17" type="ORF">E0L32_007632</name>
</gene>
<dbReference type="EC" id="3.4.16.-" evidence="14"/>
<feature type="transmembrane region" description="Helical" evidence="16">
    <location>
        <begin position="158"/>
        <end position="178"/>
    </location>
</feature>
<evidence type="ECO:0000256" key="7">
    <source>
        <dbReference type="ARBA" id="ARBA00022670"/>
    </source>
</evidence>
<evidence type="ECO:0000256" key="11">
    <source>
        <dbReference type="ARBA" id="ARBA00023180"/>
    </source>
</evidence>
<reference evidence="17 18" key="1">
    <citation type="submission" date="2019-06" db="EMBL/GenBank/DDBJ databases">
        <title>Draft genome sequence of the filamentous fungus Phialemoniopsis curvata isolated from diesel fuel.</title>
        <authorList>
            <person name="Varaljay V.A."/>
            <person name="Lyon W.J."/>
            <person name="Crouch A.L."/>
            <person name="Drake C.E."/>
            <person name="Hollomon J.M."/>
            <person name="Nadeau L.J."/>
            <person name="Nunn H.S."/>
            <person name="Stevenson B.S."/>
            <person name="Bojanowski C.L."/>
            <person name="Crookes-Goodson W.J."/>
        </authorList>
    </citation>
    <scope>NUCLEOTIDE SEQUENCE [LARGE SCALE GENOMIC DNA]</scope>
    <source>
        <strain evidence="17 18">D216</strain>
    </source>
</reference>
<comment type="subcellular location">
    <subcellularLocation>
        <location evidence="2">Cell membrane</location>
        <topology evidence="2">Lipid-anchor</topology>
        <topology evidence="2">GPI-anchor</topology>
    </subcellularLocation>
</comment>
<dbReference type="PANTHER" id="PTHR11802">
    <property type="entry name" value="SERINE PROTEASE FAMILY S10 SERINE CARBOXYPEPTIDASE"/>
    <property type="match status" value="1"/>
</dbReference>
<evidence type="ECO:0000256" key="6">
    <source>
        <dbReference type="ARBA" id="ARBA00022645"/>
    </source>
</evidence>
<keyword evidence="9 14" id="KW-0378">Hydrolase</keyword>
<name>A0A507AVA9_9PEZI</name>
<evidence type="ECO:0000256" key="1">
    <source>
        <dbReference type="ARBA" id="ARBA00001003"/>
    </source>
</evidence>
<evidence type="ECO:0000256" key="2">
    <source>
        <dbReference type="ARBA" id="ARBA00004609"/>
    </source>
</evidence>
<dbReference type="SUPFAM" id="SSF53474">
    <property type="entry name" value="alpha/beta-Hydrolases"/>
    <property type="match status" value="1"/>
</dbReference>
<accession>A0A507AVA9</accession>
<dbReference type="InParanoid" id="A0A507AVA9"/>
<evidence type="ECO:0000256" key="12">
    <source>
        <dbReference type="ARBA" id="ARBA00023288"/>
    </source>
</evidence>
<dbReference type="InterPro" id="IPR001563">
    <property type="entry name" value="Peptidase_S10"/>
</dbReference>
<dbReference type="STRING" id="1093900.A0A507AVA9"/>
<evidence type="ECO:0000256" key="3">
    <source>
        <dbReference type="ARBA" id="ARBA00009431"/>
    </source>
</evidence>
<dbReference type="OrthoDB" id="443318at2759"/>
<keyword evidence="16" id="KW-1133">Transmembrane helix</keyword>
<dbReference type="PROSITE" id="PS00131">
    <property type="entry name" value="CARBOXYPEPT_SER_SER"/>
    <property type="match status" value="1"/>
</dbReference>
<evidence type="ECO:0000256" key="5">
    <source>
        <dbReference type="ARBA" id="ARBA00022622"/>
    </source>
</evidence>
<dbReference type="PANTHER" id="PTHR11802:SF189">
    <property type="entry name" value="CARBOXYPEPTIDASE"/>
    <property type="match status" value="1"/>
</dbReference>
<dbReference type="RefSeq" id="XP_030993364.1">
    <property type="nucleotide sequence ID" value="XM_031142397.1"/>
</dbReference>
<comment type="similarity">
    <text evidence="3 14">Belongs to the peptidase S10 family.</text>
</comment>
<dbReference type="EMBL" id="SKBQ01000047">
    <property type="protein sequence ID" value="TPX11653.1"/>
    <property type="molecule type" value="Genomic_DNA"/>
</dbReference>
<dbReference type="AlphaFoldDB" id="A0A507AVA9"/>
<sequence length="1081" mass="119197">MAQPRATAQNQIWTAPDLASLNFSGDCNLVNEFLHTWFNVDAGRLTNVPDHVADNATFWVPRSLSEIITDAYFRQALPQQERAIPTMGDILDWEYQQRVAYAETVNSIASNSTNATFANTFPTYFDLVINDPANACPFVACGLSPQADQMADLNGPGINIFILFQSFILAVFGLISVYESIMRLSGHPKACLIRLCACIQRALPSFAMALTISDIALPVALIVYYLRARDAGQIFYKDFILTLWLSVSLLSSSLLVCRVGACLRQVARLPVACPFQNSPQAPPKSQCFRSQLFVDKPKAWLLLKVLNTDRTRAAGLGGPQLASLHHVSKPDQAAAEASFNLGSLARLRRHSSQLRFGCAALLLRESSVREAVWARSQPNPGWLDLGSDRRRVGYASCYLRLRALIGVHDLVTMLMRHVRTFGLAALAALAPHAAAQFPKPPEGVTILKSKFNSNVTISYKETGLCETTEGVKSFSGYIHLPPGTLHDQDQDYPINTFFWFFESRKDPQNAPLSIWMNGGPGSSSMLGLLVENGPCFVNPDSNSTRLNEWSWNNEVNMLYLDQPVQVGLSYDTLANYTVNTFTGATTKLKDNEPIPEQNATFFTGTFPSNNRNRTSQGTQNAAVALWHFAQVWFQEFPGYHPNDSRISIATESYGGRYGPAFAAYFEEQNQKIENGTWHGQPGEMHILNLDTLLIINGCVDRELQLPFYPEIAVNNTYGIAAVNETIYKQMVDAWTKPGGCRDMINDCHAASVVGDPDDTGKNATVNKICSQAEDYCSTEVRGPYLRYSGRNYYDMTQLDPDPFPPPFYQGWLNQPHVQAGLGVPLNWTQSSGAVSAAFRGIGDYPRPGWLDDLAFLLENGIKVTLVYGDRDYACNWLGGEAVSRAINYTHTKDFNAAGYASIQTNASLVGGQVRQYGNLSFSRVYQAGHEVPSYQPDTAYEIFMRALFNKDIATGKVDTLANASYATVGSVNTLDARDTPPPQYQHFCYSLDEATCTEEEWKRLAEGKLTVKNWIVVDKNSTELFPNVVGSDSSTPTPSSGSSSTSTSRPSTGTPNAGVRRDKFDHGLLPAALVVVGLFAF</sequence>
<keyword evidence="7 14" id="KW-0645">Protease</keyword>
<proteinExistence type="inferred from homology"/>
<keyword evidence="8" id="KW-0732">Signal</keyword>
<evidence type="ECO:0000256" key="16">
    <source>
        <dbReference type="SAM" id="Phobius"/>
    </source>
</evidence>
<evidence type="ECO:0000256" key="8">
    <source>
        <dbReference type="ARBA" id="ARBA00022729"/>
    </source>
</evidence>
<comment type="function">
    <text evidence="13">Extracellular serine carboxypeptidase that contributes to pathogenicity.</text>
</comment>
<feature type="transmembrane region" description="Helical" evidence="16">
    <location>
        <begin position="206"/>
        <end position="227"/>
    </location>
</feature>
<evidence type="ECO:0000313" key="18">
    <source>
        <dbReference type="Proteomes" id="UP000319257"/>
    </source>
</evidence>
<feature type="region of interest" description="Disordered" evidence="15">
    <location>
        <begin position="1026"/>
        <end position="1061"/>
    </location>
</feature>
<dbReference type="InterPro" id="IPR018202">
    <property type="entry name" value="Ser_caboxypep_ser_AS"/>
</dbReference>
<keyword evidence="12" id="KW-0449">Lipoprotein</keyword>
<organism evidence="17 18">
    <name type="scientific">Thyridium curvatum</name>
    <dbReference type="NCBI Taxonomy" id="1093900"/>
    <lineage>
        <taxon>Eukaryota</taxon>
        <taxon>Fungi</taxon>
        <taxon>Dikarya</taxon>
        <taxon>Ascomycota</taxon>
        <taxon>Pezizomycotina</taxon>
        <taxon>Sordariomycetes</taxon>
        <taxon>Sordariomycetidae</taxon>
        <taxon>Thyridiales</taxon>
        <taxon>Thyridiaceae</taxon>
        <taxon>Thyridium</taxon>
    </lineage>
</organism>
<evidence type="ECO:0000256" key="13">
    <source>
        <dbReference type="ARBA" id="ARBA00037356"/>
    </source>
</evidence>
<dbReference type="GO" id="GO:0005886">
    <property type="term" value="C:plasma membrane"/>
    <property type="evidence" value="ECO:0007669"/>
    <property type="project" value="UniProtKB-SubCell"/>
</dbReference>
<feature type="compositionally biased region" description="Low complexity" evidence="15">
    <location>
        <begin position="1030"/>
        <end position="1055"/>
    </location>
</feature>
<comment type="catalytic activity">
    <reaction evidence="1">
        <text>Preferential release of a C-terminal arginine or lysine residue.</text>
        <dbReference type="EC" id="3.4.16.6"/>
    </reaction>
</comment>
<dbReference type="Proteomes" id="UP000319257">
    <property type="component" value="Unassembled WGS sequence"/>
</dbReference>
<dbReference type="GO" id="GO:0006508">
    <property type="term" value="P:proteolysis"/>
    <property type="evidence" value="ECO:0007669"/>
    <property type="project" value="UniProtKB-KW"/>
</dbReference>
<evidence type="ECO:0000313" key="17">
    <source>
        <dbReference type="EMBL" id="TPX11653.1"/>
    </source>
</evidence>
<evidence type="ECO:0000256" key="4">
    <source>
        <dbReference type="ARBA" id="ARBA00022475"/>
    </source>
</evidence>
<dbReference type="PROSITE" id="PS00560">
    <property type="entry name" value="CARBOXYPEPT_SER_HIS"/>
    <property type="match status" value="1"/>
</dbReference>
<keyword evidence="6 14" id="KW-0121">Carboxypeptidase</keyword>
<comment type="caution">
    <text evidence="17">The sequence shown here is derived from an EMBL/GenBank/DDBJ whole genome shotgun (WGS) entry which is preliminary data.</text>
</comment>
<evidence type="ECO:0000256" key="9">
    <source>
        <dbReference type="ARBA" id="ARBA00022801"/>
    </source>
</evidence>
<feature type="transmembrane region" description="Helical" evidence="16">
    <location>
        <begin position="239"/>
        <end position="261"/>
    </location>
</feature>
<keyword evidence="18" id="KW-1185">Reference proteome</keyword>
<dbReference type="InterPro" id="IPR033124">
    <property type="entry name" value="Ser_caboxypep_his_AS"/>
</dbReference>
<evidence type="ECO:0000256" key="14">
    <source>
        <dbReference type="RuleBase" id="RU361156"/>
    </source>
</evidence>
<protein>
    <recommendedName>
        <fullName evidence="14">Carboxypeptidase</fullName>
        <ecNumber evidence="14">3.4.16.-</ecNumber>
    </recommendedName>
</protein>
<dbReference type="GO" id="GO:0000324">
    <property type="term" value="C:fungal-type vacuole"/>
    <property type="evidence" value="ECO:0007669"/>
    <property type="project" value="TreeGrafter"/>
</dbReference>